<evidence type="ECO:0000313" key="5">
    <source>
        <dbReference type="Proteomes" id="UP000078116"/>
    </source>
</evidence>
<evidence type="ECO:0000256" key="1">
    <source>
        <dbReference type="PROSITE-ProRule" id="PRU00339"/>
    </source>
</evidence>
<gene>
    <name evidence="2" type="ORF">A6V36_02895</name>
    <name evidence="3" type="ORF">A6V37_02095</name>
</gene>
<feature type="repeat" description="TPR" evidence="1">
    <location>
        <begin position="224"/>
        <end position="257"/>
    </location>
</feature>
<dbReference type="PANTHER" id="PTHR44809">
    <property type="match status" value="1"/>
</dbReference>
<dbReference type="PANTHER" id="PTHR44809:SF1">
    <property type="entry name" value="PROTEIN O-MANNOSYL-TRANSFERASE TMTC1"/>
    <property type="match status" value="1"/>
</dbReference>
<dbReference type="STRING" id="1462993.A6V36_02895"/>
<name>A0A1A9NDU3_9BURK</name>
<dbReference type="Pfam" id="PF14559">
    <property type="entry name" value="TPR_19"/>
    <property type="match status" value="1"/>
</dbReference>
<evidence type="ECO:0008006" key="6">
    <source>
        <dbReference type="Google" id="ProtNLM"/>
    </source>
</evidence>
<dbReference type="RefSeq" id="WP_064267128.1">
    <property type="nucleotide sequence ID" value="NZ_LXJZ01000101.1"/>
</dbReference>
<dbReference type="Proteomes" id="UP000077961">
    <property type="component" value="Unassembled WGS sequence"/>
</dbReference>
<reference evidence="4 5" key="1">
    <citation type="submission" date="2016-04" db="EMBL/GenBank/DDBJ databases">
        <title>Reclassification of Paraburkholderia panaciterrae (Farh et al. 2015) Dobritsa &amp; Samadpour 2016 as a later homotypic synonym of Paraburkholderia ginsengiterrae (Farh et al. 2015) Dobritsa &amp; Samadpour 2016.</title>
        <authorList>
            <person name="Dobritsa A.P."/>
            <person name="Kutumbaka K."/>
            <person name="Samadpour M."/>
        </authorList>
    </citation>
    <scope>NUCLEOTIDE SEQUENCE [LARGE SCALE GENOMIC DNA]</scope>
    <source>
        <strain evidence="3 5">DCY85</strain>
        <strain evidence="2 4">DCY85-1</strain>
    </source>
</reference>
<dbReference type="Pfam" id="PF13432">
    <property type="entry name" value="TPR_16"/>
    <property type="match status" value="1"/>
</dbReference>
<dbReference type="InterPro" id="IPR019734">
    <property type="entry name" value="TPR_rpt"/>
</dbReference>
<feature type="repeat" description="TPR" evidence="1">
    <location>
        <begin position="190"/>
        <end position="223"/>
    </location>
</feature>
<dbReference type="InterPro" id="IPR011990">
    <property type="entry name" value="TPR-like_helical_dom_sf"/>
</dbReference>
<dbReference type="GO" id="GO:0016757">
    <property type="term" value="F:glycosyltransferase activity"/>
    <property type="evidence" value="ECO:0007669"/>
    <property type="project" value="InterPro"/>
</dbReference>
<keyword evidence="4" id="KW-1185">Reference proteome</keyword>
<comment type="caution">
    <text evidence="3">The sequence shown here is derived from an EMBL/GenBank/DDBJ whole genome shotgun (WGS) entry which is preliminary data.</text>
</comment>
<feature type="repeat" description="TPR" evidence="1">
    <location>
        <begin position="122"/>
        <end position="155"/>
    </location>
</feature>
<dbReference type="OrthoDB" id="9814129at2"/>
<dbReference type="PROSITE" id="PS50293">
    <property type="entry name" value="TPR_REGION"/>
    <property type="match status" value="1"/>
</dbReference>
<feature type="repeat" description="TPR" evidence="1">
    <location>
        <begin position="156"/>
        <end position="189"/>
    </location>
</feature>
<evidence type="ECO:0000313" key="4">
    <source>
        <dbReference type="Proteomes" id="UP000077961"/>
    </source>
</evidence>
<proteinExistence type="predicted"/>
<dbReference type="Pfam" id="PF01075">
    <property type="entry name" value="Glyco_transf_9"/>
    <property type="match status" value="1"/>
</dbReference>
<dbReference type="Pfam" id="PF13414">
    <property type="entry name" value="TPR_11"/>
    <property type="match status" value="1"/>
</dbReference>
<feature type="repeat" description="TPR" evidence="1">
    <location>
        <begin position="88"/>
        <end position="121"/>
    </location>
</feature>
<dbReference type="SUPFAM" id="SSF48452">
    <property type="entry name" value="TPR-like"/>
    <property type="match status" value="2"/>
</dbReference>
<dbReference type="SMART" id="SM00028">
    <property type="entry name" value="TPR"/>
    <property type="match status" value="8"/>
</dbReference>
<accession>A0A1A9NDU3</accession>
<organism evidence="3 5">
    <name type="scientific">Paraburkholderia ginsengiterrae</name>
    <dbReference type="NCBI Taxonomy" id="1462993"/>
    <lineage>
        <taxon>Bacteria</taxon>
        <taxon>Pseudomonadati</taxon>
        <taxon>Pseudomonadota</taxon>
        <taxon>Betaproteobacteria</taxon>
        <taxon>Burkholderiales</taxon>
        <taxon>Burkholderiaceae</taxon>
        <taxon>Paraburkholderia</taxon>
    </lineage>
</organism>
<evidence type="ECO:0000313" key="3">
    <source>
        <dbReference type="EMBL" id="OAJ64308.1"/>
    </source>
</evidence>
<keyword evidence="1" id="KW-0802">TPR repeat</keyword>
<dbReference type="EMBL" id="LXJZ01000101">
    <property type="protein sequence ID" value="OAJ60751.1"/>
    <property type="molecule type" value="Genomic_DNA"/>
</dbReference>
<dbReference type="EMBL" id="LXKA01000110">
    <property type="protein sequence ID" value="OAJ64308.1"/>
    <property type="molecule type" value="Genomic_DNA"/>
</dbReference>
<dbReference type="InterPro" id="IPR002201">
    <property type="entry name" value="Glyco_trans_9"/>
</dbReference>
<dbReference type="PROSITE" id="PS50005">
    <property type="entry name" value="TPR"/>
    <property type="match status" value="6"/>
</dbReference>
<dbReference type="Gene3D" id="3.40.50.2000">
    <property type="entry name" value="Glycogen Phosphorylase B"/>
    <property type="match status" value="1"/>
</dbReference>
<dbReference type="InterPro" id="IPR052943">
    <property type="entry name" value="TMTC_O-mannosyl-trnsfr"/>
</dbReference>
<feature type="repeat" description="TPR" evidence="1">
    <location>
        <begin position="20"/>
        <end position="53"/>
    </location>
</feature>
<evidence type="ECO:0000313" key="2">
    <source>
        <dbReference type="EMBL" id="OAJ60751.1"/>
    </source>
</evidence>
<dbReference type="Pfam" id="PF13181">
    <property type="entry name" value="TPR_8"/>
    <property type="match status" value="1"/>
</dbReference>
<dbReference type="Proteomes" id="UP000078116">
    <property type="component" value="Unassembled WGS sequence"/>
</dbReference>
<dbReference type="Gene3D" id="1.25.40.10">
    <property type="entry name" value="Tetratricopeptide repeat domain"/>
    <property type="match status" value="3"/>
</dbReference>
<sequence length="606" mass="65438">MEQHSQPRGAHAASASSSHLTTLIDAALAAHQAGQYAAAEPLYREALTLDPAHTGALHYFGVLHYQRGAHDIAASLMSRALKLDRRNAACWSNRGLVAAALGHLDEAMICYDQALQLQPDFADAHNNFGVALQAQGALPDAIEHYRLALAANPALADAHLNLGTALSKLDRFDEALACYREVLSLEPTSAEAHFNAGNAHNAQGDRDAAIASFESALTLRADYAQAHVNLGSLIGKGGDYGGAEAHFRRAVELKRNPTHLVCLGGSLGAQGRLAEEEGYYREALALDPHYADAHQNLAWLLLKRGDYAQGWAEFALRWRKSDYDALAVPGVAEWRGESLEGRRLLVVGEQGFGDHFQFLRFASVLAQRGATVDLLVRAPLLPLVERIPGVHRAFSGQPGSQSGDAYDFWVPMMSVPSCIGMDLASVPADLPYMFADQAKIETWRVRLGEASGQPARKAGLVWAGSPTFGNDRYRSMALADLSALGTLPNVRWYALQKGPAHAQLADAPAAFRAHDFTGDLTSFEETAALIMNLDLVIAVDTGVAHLAGALGKPVWLLLPANSDWRWLEARSDSPWYPGMKLFRQTVLGDWAPVVERLCAALQDGGA</sequence>
<dbReference type="Pfam" id="PF13431">
    <property type="entry name" value="TPR_17"/>
    <property type="match status" value="1"/>
</dbReference>
<dbReference type="AlphaFoldDB" id="A0A1A9NDU3"/>
<dbReference type="SUPFAM" id="SSF53756">
    <property type="entry name" value="UDP-Glycosyltransferase/glycogen phosphorylase"/>
    <property type="match status" value="1"/>
</dbReference>
<protein>
    <recommendedName>
        <fullName evidence="6">Glycosyltransferase</fullName>
    </recommendedName>
</protein>